<evidence type="ECO:0000256" key="3">
    <source>
        <dbReference type="ARBA" id="ARBA00023027"/>
    </source>
</evidence>
<keyword evidence="2" id="KW-0560">Oxidoreductase</keyword>
<dbReference type="Proteomes" id="UP000321225">
    <property type="component" value="Unassembled WGS sequence"/>
</dbReference>
<feature type="domain" description="GFO/IDH/MocA-like oxidoreductase" evidence="5">
    <location>
        <begin position="133"/>
        <end position="250"/>
    </location>
</feature>
<organism evidence="6 7">
    <name type="scientific">Microbacterium aerolatum</name>
    <dbReference type="NCBI Taxonomy" id="153731"/>
    <lineage>
        <taxon>Bacteria</taxon>
        <taxon>Bacillati</taxon>
        <taxon>Actinomycetota</taxon>
        <taxon>Actinomycetes</taxon>
        <taxon>Micrococcales</taxon>
        <taxon>Microbacteriaceae</taxon>
        <taxon>Microbacterium</taxon>
    </lineage>
</organism>
<sequence length="340" mass="37357">MREEVRWGVLGAAWINDATIPGILSAPNASLVGVASRRPGVSEAEAQRWGASKTFGAYEAVLQDPDVDAVYIPLPNTLHVEWTLAALEAGKHVLCEKPIALSSEDVQRIADTADRTGRLVMEAFMYRFAPRWRAAITALREGQVGEPRVARIALGFKQHYDEYNIRFDPAAGGGVLWDLGCYAIDMARAVFDCEPTAITGTGWTRPGESVLTSADALLSFPDGRTGMLSVSFDYSNPMSQVDVVGTDGWISLPGSGMRREPHTYMMSHRYGDEPYIDGIEPRSQKFLYTDTYAGEIEHLSRAILTGQPLERSIRDSLSTTQTIEAWIESVEKNLPVTLTA</sequence>
<evidence type="ECO:0000259" key="5">
    <source>
        <dbReference type="Pfam" id="PF22725"/>
    </source>
</evidence>
<dbReference type="Gene3D" id="3.30.360.10">
    <property type="entry name" value="Dihydrodipicolinate Reductase, domain 2"/>
    <property type="match status" value="1"/>
</dbReference>
<protein>
    <submittedName>
        <fullName evidence="6">Deoxyfructose oxidoreductase</fullName>
    </submittedName>
</protein>
<name>A0A511ABX1_9MICO</name>
<accession>A0A511ABX1</accession>
<dbReference type="Pfam" id="PF01408">
    <property type="entry name" value="GFO_IDH_MocA"/>
    <property type="match status" value="1"/>
</dbReference>
<evidence type="ECO:0000256" key="1">
    <source>
        <dbReference type="ARBA" id="ARBA00010928"/>
    </source>
</evidence>
<dbReference type="GO" id="GO:0000166">
    <property type="term" value="F:nucleotide binding"/>
    <property type="evidence" value="ECO:0007669"/>
    <property type="project" value="InterPro"/>
</dbReference>
<dbReference type="AlphaFoldDB" id="A0A511ABX1"/>
<comment type="caution">
    <text evidence="6">The sequence shown here is derived from an EMBL/GenBank/DDBJ whole genome shotgun (WGS) entry which is preliminary data.</text>
</comment>
<dbReference type="PANTHER" id="PTHR22604">
    <property type="entry name" value="OXIDOREDUCTASES"/>
    <property type="match status" value="1"/>
</dbReference>
<evidence type="ECO:0000259" key="4">
    <source>
        <dbReference type="Pfam" id="PF01408"/>
    </source>
</evidence>
<feature type="domain" description="Gfo/Idh/MocA-like oxidoreductase N-terminal" evidence="4">
    <location>
        <begin position="5"/>
        <end position="123"/>
    </location>
</feature>
<evidence type="ECO:0000313" key="7">
    <source>
        <dbReference type="Proteomes" id="UP000321225"/>
    </source>
</evidence>
<reference evidence="6 7" key="1">
    <citation type="submission" date="2019-07" db="EMBL/GenBank/DDBJ databases">
        <title>Whole genome shotgun sequence of Microbacterium aerolatum NBRC 103071.</title>
        <authorList>
            <person name="Hosoyama A."/>
            <person name="Uohara A."/>
            <person name="Ohji S."/>
            <person name="Ichikawa N."/>
        </authorList>
    </citation>
    <scope>NUCLEOTIDE SEQUENCE [LARGE SCALE GENOMIC DNA]</scope>
    <source>
        <strain evidence="6 7">NBRC 103071</strain>
    </source>
</reference>
<dbReference type="Pfam" id="PF22725">
    <property type="entry name" value="GFO_IDH_MocA_C3"/>
    <property type="match status" value="1"/>
</dbReference>
<dbReference type="InterPro" id="IPR050984">
    <property type="entry name" value="Gfo/Idh/MocA_domain"/>
</dbReference>
<dbReference type="EMBL" id="BJUW01000003">
    <property type="protein sequence ID" value="GEK85674.1"/>
    <property type="molecule type" value="Genomic_DNA"/>
</dbReference>
<proteinExistence type="inferred from homology"/>
<keyword evidence="7" id="KW-1185">Reference proteome</keyword>
<dbReference type="InterPro" id="IPR036291">
    <property type="entry name" value="NAD(P)-bd_dom_sf"/>
</dbReference>
<dbReference type="RefSeq" id="WP_147038309.1">
    <property type="nucleotide sequence ID" value="NZ_BJUW01000003.1"/>
</dbReference>
<dbReference type="Gene3D" id="3.40.50.720">
    <property type="entry name" value="NAD(P)-binding Rossmann-like Domain"/>
    <property type="match status" value="1"/>
</dbReference>
<dbReference type="SUPFAM" id="SSF51735">
    <property type="entry name" value="NAD(P)-binding Rossmann-fold domains"/>
    <property type="match status" value="1"/>
</dbReference>
<gene>
    <name evidence="6" type="primary">socC</name>
    <name evidence="6" type="ORF">MAE01_08500</name>
</gene>
<dbReference type="GO" id="GO:0016491">
    <property type="term" value="F:oxidoreductase activity"/>
    <property type="evidence" value="ECO:0007669"/>
    <property type="project" value="UniProtKB-KW"/>
</dbReference>
<keyword evidence="3" id="KW-0520">NAD</keyword>
<dbReference type="SUPFAM" id="SSF55347">
    <property type="entry name" value="Glyceraldehyde-3-phosphate dehydrogenase-like, C-terminal domain"/>
    <property type="match status" value="1"/>
</dbReference>
<dbReference type="PANTHER" id="PTHR22604:SF105">
    <property type="entry name" value="TRANS-1,2-DIHYDROBENZENE-1,2-DIOL DEHYDROGENASE"/>
    <property type="match status" value="1"/>
</dbReference>
<dbReference type="OrthoDB" id="9815825at2"/>
<evidence type="ECO:0000256" key="2">
    <source>
        <dbReference type="ARBA" id="ARBA00023002"/>
    </source>
</evidence>
<dbReference type="InterPro" id="IPR055170">
    <property type="entry name" value="GFO_IDH_MocA-like_dom"/>
</dbReference>
<comment type="similarity">
    <text evidence="1">Belongs to the Gfo/Idh/MocA family.</text>
</comment>
<dbReference type="InterPro" id="IPR000683">
    <property type="entry name" value="Gfo/Idh/MocA-like_OxRdtase_N"/>
</dbReference>
<evidence type="ECO:0000313" key="6">
    <source>
        <dbReference type="EMBL" id="GEK85674.1"/>
    </source>
</evidence>